<dbReference type="Proteomes" id="UP001500218">
    <property type="component" value="Unassembled WGS sequence"/>
</dbReference>
<reference evidence="2 3" key="1">
    <citation type="journal article" date="2019" name="Int. J. Syst. Evol. Microbiol.">
        <title>The Global Catalogue of Microorganisms (GCM) 10K type strain sequencing project: providing services to taxonomists for standard genome sequencing and annotation.</title>
        <authorList>
            <consortium name="The Broad Institute Genomics Platform"/>
            <consortium name="The Broad Institute Genome Sequencing Center for Infectious Disease"/>
            <person name="Wu L."/>
            <person name="Ma J."/>
        </authorList>
    </citation>
    <scope>NUCLEOTIDE SEQUENCE [LARGE SCALE GENOMIC DNA]</scope>
    <source>
        <strain evidence="2 3">JCM 13250</strain>
    </source>
</reference>
<dbReference type="EMBL" id="BAAALT010000101">
    <property type="protein sequence ID" value="GAA1810037.1"/>
    <property type="molecule type" value="Genomic_DNA"/>
</dbReference>
<keyword evidence="1" id="KW-0812">Transmembrane</keyword>
<feature type="transmembrane region" description="Helical" evidence="1">
    <location>
        <begin position="48"/>
        <end position="81"/>
    </location>
</feature>
<evidence type="ECO:0000313" key="2">
    <source>
        <dbReference type="EMBL" id="GAA1810037.1"/>
    </source>
</evidence>
<feature type="transmembrane region" description="Helical" evidence="1">
    <location>
        <begin position="88"/>
        <end position="109"/>
    </location>
</feature>
<gene>
    <name evidence="2" type="ORF">GCM10009682_34650</name>
</gene>
<keyword evidence="3" id="KW-1185">Reference proteome</keyword>
<comment type="caution">
    <text evidence="2">The sequence shown here is derived from an EMBL/GenBank/DDBJ whole genome shotgun (WGS) entry which is preliminary data.</text>
</comment>
<evidence type="ECO:0000256" key="1">
    <source>
        <dbReference type="SAM" id="Phobius"/>
    </source>
</evidence>
<sequence length="111" mass="12233">MDERGEPDMATRVDRFAEDSYDDSFDDSYGESVDDYPADGHGIDRDDIIFLVFALLSGGLLALYYAPLGLVTFLVFAVAAWVRRRHAVARWTLTLVAILGVLGVLALTMTS</sequence>
<dbReference type="RefSeq" id="WP_344132670.1">
    <property type="nucleotide sequence ID" value="NZ_BAAALT010000101.1"/>
</dbReference>
<proteinExistence type="predicted"/>
<evidence type="ECO:0000313" key="3">
    <source>
        <dbReference type="Proteomes" id="UP001500218"/>
    </source>
</evidence>
<name>A0ABN2M584_9ACTN</name>
<keyword evidence="1" id="KW-0472">Membrane</keyword>
<protein>
    <submittedName>
        <fullName evidence="2">Uncharacterized protein</fullName>
    </submittedName>
</protein>
<accession>A0ABN2M584</accession>
<keyword evidence="1" id="KW-1133">Transmembrane helix</keyword>
<organism evidence="2 3">
    <name type="scientific">Luedemannella flava</name>
    <dbReference type="NCBI Taxonomy" id="349316"/>
    <lineage>
        <taxon>Bacteria</taxon>
        <taxon>Bacillati</taxon>
        <taxon>Actinomycetota</taxon>
        <taxon>Actinomycetes</taxon>
        <taxon>Micromonosporales</taxon>
        <taxon>Micromonosporaceae</taxon>
        <taxon>Luedemannella</taxon>
    </lineage>
</organism>